<protein>
    <submittedName>
        <fullName evidence="2">Conjugal transfer protein TraO</fullName>
    </submittedName>
</protein>
<gene>
    <name evidence="2" type="ORF">HXM71_04325</name>
</gene>
<reference evidence="2" key="1">
    <citation type="submission" date="2020-04" db="EMBL/GenBank/DDBJ databases">
        <title>Deep metagenomics examines the oral microbiome during advanced dental caries in children, revealing novel taxa and co-occurrences with host molecules.</title>
        <authorList>
            <person name="Baker J.L."/>
            <person name="Morton J.T."/>
            <person name="Dinis M."/>
            <person name="Alvarez R."/>
            <person name="Tran N.C."/>
            <person name="Knight R."/>
            <person name="Edlund A."/>
        </authorList>
    </citation>
    <scope>NUCLEOTIDE SEQUENCE</scope>
    <source>
        <strain evidence="2">JCVI_24_bin.8</strain>
    </source>
</reference>
<dbReference type="Pfam" id="PF10626">
    <property type="entry name" value="TraO"/>
    <property type="match status" value="1"/>
</dbReference>
<evidence type="ECO:0000256" key="1">
    <source>
        <dbReference type="SAM" id="SignalP"/>
    </source>
</evidence>
<proteinExistence type="predicted"/>
<evidence type="ECO:0000313" key="3">
    <source>
        <dbReference type="Proteomes" id="UP000722050"/>
    </source>
</evidence>
<dbReference type="Proteomes" id="UP000722050">
    <property type="component" value="Unassembled WGS sequence"/>
</dbReference>
<keyword evidence="1" id="KW-0732">Signal</keyword>
<dbReference type="InterPro" id="IPR018899">
    <property type="entry name" value="Conjug_transposon_Tra0"/>
</dbReference>
<dbReference type="AlphaFoldDB" id="A0A930EE19"/>
<feature type="chain" id="PRO_5037393860" evidence="1">
    <location>
        <begin position="25"/>
        <end position="194"/>
    </location>
</feature>
<dbReference type="EMBL" id="JABZQH010000133">
    <property type="protein sequence ID" value="MBF1352333.1"/>
    <property type="molecule type" value="Genomic_DNA"/>
</dbReference>
<comment type="caution">
    <text evidence="2">The sequence shown here is derived from an EMBL/GenBank/DDBJ whole genome shotgun (WGS) entry which is preliminary data.</text>
</comment>
<name>A0A930EE19_9FIRM</name>
<sequence length="194" mass="21504">MKLKLLFSSLCAALVVGLPTAVQAQRLVPSQKGLEVSASVPIVKGKSLFKQDDFGLTLSLSHYLKRGKYTFLSAGYEQQALSYRSYQVPLRDYLVQMGYAHPLLSDKGKNVFFYLGASALVGYEQLNRDKGGVPDGAKLLDASRWVYGAGLHTSVELFLTDRIIVGGKAQLRYLFNSDVHRLRPTLSLGLRYQL</sequence>
<evidence type="ECO:0000313" key="2">
    <source>
        <dbReference type="EMBL" id="MBF1352333.1"/>
    </source>
</evidence>
<feature type="signal peptide" evidence="1">
    <location>
        <begin position="1"/>
        <end position="24"/>
    </location>
</feature>
<organism evidence="2 3">
    <name type="scientific">Mogibacterium diversum</name>
    <dbReference type="NCBI Taxonomy" id="114527"/>
    <lineage>
        <taxon>Bacteria</taxon>
        <taxon>Bacillati</taxon>
        <taxon>Bacillota</taxon>
        <taxon>Clostridia</taxon>
        <taxon>Peptostreptococcales</taxon>
        <taxon>Anaerovoracaceae</taxon>
        <taxon>Mogibacterium</taxon>
    </lineage>
</organism>
<accession>A0A930EE19</accession>